<gene>
    <name evidence="3" type="ORF">HYH03_014039</name>
</gene>
<feature type="coiled-coil region" evidence="1">
    <location>
        <begin position="74"/>
        <end position="101"/>
    </location>
</feature>
<reference evidence="3" key="1">
    <citation type="journal article" date="2020" name="bioRxiv">
        <title>Comparative genomics of Chlamydomonas.</title>
        <authorList>
            <person name="Craig R.J."/>
            <person name="Hasan A.R."/>
            <person name="Ness R.W."/>
            <person name="Keightley P.D."/>
        </authorList>
    </citation>
    <scope>NUCLEOTIDE SEQUENCE</scope>
    <source>
        <strain evidence="3">CCAP 11/70</strain>
    </source>
</reference>
<sequence length="376" mass="38994">MPPPALPGRGAGGQSPAPVPQGWSLALPTEPPPPSLNCGAIRRRPRTDTAGLPDVVFDASFLESAGGFDLTGRAGELIAQAKALLERLDDVQARKAQLAKQELSLSLDISDARRALLEELQLQRQRRREGPPSPPSPQHPAAGACEAAAPLPTQAEVRIEQEPEAGSRGEGAPLGPSIAALRSQVQLTQGYLGYPPINVSPFAPAATRPQSPPAPPPHGSPQSHQPAAPQHVTCVHGDVDAVPSATADVPRFPAVSPQGISCGDGAGPEGPLHPSPEVRAEGLERQLSGSRSPQSSPSPPASPSPSAQGGEEALKAGRREPSRARGLEELVRAAAVLEGMASRPLAGPDAAYVARRRSEGLERAASLERPVKRQCS</sequence>
<evidence type="ECO:0000256" key="2">
    <source>
        <dbReference type="SAM" id="MobiDB-lite"/>
    </source>
</evidence>
<comment type="caution">
    <text evidence="3">The sequence shown here is derived from an EMBL/GenBank/DDBJ whole genome shotgun (WGS) entry which is preliminary data.</text>
</comment>
<evidence type="ECO:0000313" key="4">
    <source>
        <dbReference type="Proteomes" id="UP000612055"/>
    </source>
</evidence>
<name>A0A835XM13_9CHLO</name>
<proteinExistence type="predicted"/>
<feature type="region of interest" description="Disordered" evidence="2">
    <location>
        <begin position="202"/>
        <end position="326"/>
    </location>
</feature>
<accession>A0A835XM13</accession>
<feature type="compositionally biased region" description="Basic and acidic residues" evidence="2">
    <location>
        <begin position="312"/>
        <end position="326"/>
    </location>
</feature>
<evidence type="ECO:0000313" key="3">
    <source>
        <dbReference type="EMBL" id="KAG2487322.1"/>
    </source>
</evidence>
<dbReference type="Proteomes" id="UP000612055">
    <property type="component" value="Unassembled WGS sequence"/>
</dbReference>
<keyword evidence="1" id="KW-0175">Coiled coil</keyword>
<feature type="region of interest" description="Disordered" evidence="2">
    <location>
        <begin position="1"/>
        <end position="34"/>
    </location>
</feature>
<organism evidence="3 4">
    <name type="scientific">Edaphochlamys debaryana</name>
    <dbReference type="NCBI Taxonomy" id="47281"/>
    <lineage>
        <taxon>Eukaryota</taxon>
        <taxon>Viridiplantae</taxon>
        <taxon>Chlorophyta</taxon>
        <taxon>core chlorophytes</taxon>
        <taxon>Chlorophyceae</taxon>
        <taxon>CS clade</taxon>
        <taxon>Chlamydomonadales</taxon>
        <taxon>Chlamydomonadales incertae sedis</taxon>
        <taxon>Edaphochlamys</taxon>
    </lineage>
</organism>
<feature type="region of interest" description="Disordered" evidence="2">
    <location>
        <begin position="123"/>
        <end position="144"/>
    </location>
</feature>
<evidence type="ECO:0000256" key="1">
    <source>
        <dbReference type="SAM" id="Coils"/>
    </source>
</evidence>
<feature type="compositionally biased region" description="Pro residues" evidence="2">
    <location>
        <begin position="210"/>
        <end position="219"/>
    </location>
</feature>
<dbReference type="EMBL" id="JAEHOE010000098">
    <property type="protein sequence ID" value="KAG2487322.1"/>
    <property type="molecule type" value="Genomic_DNA"/>
</dbReference>
<dbReference type="AlphaFoldDB" id="A0A835XM13"/>
<protein>
    <submittedName>
        <fullName evidence="3">Uncharacterized protein</fullName>
    </submittedName>
</protein>
<keyword evidence="4" id="KW-1185">Reference proteome</keyword>